<accession>A0A2M6WT82</accession>
<reference evidence="2" key="1">
    <citation type="submission" date="2017-09" db="EMBL/GenBank/DDBJ databases">
        <title>Depth-based differentiation of microbial function through sediment-hosted aquifers and enrichment of novel symbionts in the deep terrestrial subsurface.</title>
        <authorList>
            <person name="Probst A.J."/>
            <person name="Ladd B."/>
            <person name="Jarett J.K."/>
            <person name="Geller-Mcgrath D.E."/>
            <person name="Sieber C.M.K."/>
            <person name="Emerson J.B."/>
            <person name="Anantharaman K."/>
            <person name="Thomas B.C."/>
            <person name="Malmstrom R."/>
            <person name="Stieglmeier M."/>
            <person name="Klingl A."/>
            <person name="Woyke T."/>
            <person name="Ryan C.M."/>
            <person name="Banfield J.F."/>
        </authorList>
    </citation>
    <scope>NUCLEOTIDE SEQUENCE [LARGE SCALE GENOMIC DNA]</scope>
</reference>
<sequence>MPYFNTKDVNLAIKFLDYINQALFNLKGYTGAKFTSRIEPVYIDKHGKYKVELNNGQAINTKIEPKNGTMFTEDEVEQLLNQA</sequence>
<dbReference type="AlphaFoldDB" id="A0A2M6WT82"/>
<organism evidence="1 2">
    <name type="scientific">Candidatus Falkowbacteria bacterium CG10_big_fil_rev_8_21_14_0_10_37_14</name>
    <dbReference type="NCBI Taxonomy" id="1974561"/>
    <lineage>
        <taxon>Bacteria</taxon>
        <taxon>Candidatus Falkowiibacteriota</taxon>
    </lineage>
</organism>
<protein>
    <submittedName>
        <fullName evidence="1">Uncharacterized protein</fullName>
    </submittedName>
</protein>
<evidence type="ECO:0000313" key="2">
    <source>
        <dbReference type="Proteomes" id="UP000228533"/>
    </source>
</evidence>
<dbReference type="EMBL" id="PFAM01000013">
    <property type="protein sequence ID" value="PIT96007.1"/>
    <property type="molecule type" value="Genomic_DNA"/>
</dbReference>
<evidence type="ECO:0000313" key="1">
    <source>
        <dbReference type="EMBL" id="PIT96007.1"/>
    </source>
</evidence>
<dbReference type="Proteomes" id="UP000228533">
    <property type="component" value="Unassembled WGS sequence"/>
</dbReference>
<proteinExistence type="predicted"/>
<gene>
    <name evidence="1" type="ORF">COT94_01950</name>
</gene>
<name>A0A2M6WT82_9BACT</name>
<comment type="caution">
    <text evidence="1">The sequence shown here is derived from an EMBL/GenBank/DDBJ whole genome shotgun (WGS) entry which is preliminary data.</text>
</comment>